<name>X1GLA2_9ZZZZ</name>
<proteinExistence type="predicted"/>
<reference evidence="3" key="1">
    <citation type="journal article" date="2014" name="Front. Microbiol.">
        <title>High frequency of phylogenetically diverse reductive dehalogenase-homologous genes in deep subseafloor sedimentary metagenomes.</title>
        <authorList>
            <person name="Kawai M."/>
            <person name="Futagami T."/>
            <person name="Toyoda A."/>
            <person name="Takaki Y."/>
            <person name="Nishi S."/>
            <person name="Hori S."/>
            <person name="Arai W."/>
            <person name="Tsubouchi T."/>
            <person name="Morono Y."/>
            <person name="Uchiyama I."/>
            <person name="Ito T."/>
            <person name="Fujiyama A."/>
            <person name="Inagaki F."/>
            <person name="Takami H."/>
        </authorList>
    </citation>
    <scope>NUCLEOTIDE SEQUENCE</scope>
    <source>
        <strain evidence="3">Expedition CK06-06</strain>
    </source>
</reference>
<dbReference type="Pfam" id="PF17820">
    <property type="entry name" value="PDZ_6"/>
    <property type="match status" value="1"/>
</dbReference>
<evidence type="ECO:0000256" key="1">
    <source>
        <dbReference type="SAM" id="MobiDB-lite"/>
    </source>
</evidence>
<comment type="caution">
    <text evidence="3">The sequence shown here is derived from an EMBL/GenBank/DDBJ whole genome shotgun (WGS) entry which is preliminary data.</text>
</comment>
<dbReference type="InterPro" id="IPR041489">
    <property type="entry name" value="PDZ_6"/>
</dbReference>
<sequence>DIKDSAHFIQSVADLEPDRFFNFHLIRYGEFLTLPVKIAVRESDRKLIVKTPDFWPGILAVSFEEGRPTGLPGNKPPELPEGGPGRLSENGVGEKNINEVKIVWVFRGTPADAAGFKQGDIIIEINGAEIRNIHDYFKALNEEKRKEFQFKVLRGQNKLLLALIKCREKKL</sequence>
<dbReference type="AlphaFoldDB" id="X1GLA2"/>
<dbReference type="EMBL" id="BARU01009850">
    <property type="protein sequence ID" value="GAH42404.1"/>
    <property type="molecule type" value="Genomic_DNA"/>
</dbReference>
<protein>
    <recommendedName>
        <fullName evidence="2">PDZ domain-containing protein</fullName>
    </recommendedName>
</protein>
<feature type="region of interest" description="Disordered" evidence="1">
    <location>
        <begin position="66"/>
        <end position="90"/>
    </location>
</feature>
<feature type="non-terminal residue" evidence="3">
    <location>
        <position position="1"/>
    </location>
</feature>
<dbReference type="InterPro" id="IPR036034">
    <property type="entry name" value="PDZ_sf"/>
</dbReference>
<gene>
    <name evidence="3" type="ORF">S03H2_18937</name>
</gene>
<organism evidence="3">
    <name type="scientific">marine sediment metagenome</name>
    <dbReference type="NCBI Taxonomy" id="412755"/>
    <lineage>
        <taxon>unclassified sequences</taxon>
        <taxon>metagenomes</taxon>
        <taxon>ecological metagenomes</taxon>
    </lineage>
</organism>
<feature type="domain" description="PDZ" evidence="2">
    <location>
        <begin position="100"/>
        <end position="133"/>
    </location>
</feature>
<dbReference type="SUPFAM" id="SSF50156">
    <property type="entry name" value="PDZ domain-like"/>
    <property type="match status" value="1"/>
</dbReference>
<dbReference type="Gene3D" id="2.30.42.10">
    <property type="match status" value="1"/>
</dbReference>
<accession>X1GLA2</accession>
<evidence type="ECO:0000259" key="2">
    <source>
        <dbReference type="PROSITE" id="PS50106"/>
    </source>
</evidence>
<dbReference type="SMART" id="SM00228">
    <property type="entry name" value="PDZ"/>
    <property type="match status" value="1"/>
</dbReference>
<evidence type="ECO:0000313" key="3">
    <source>
        <dbReference type="EMBL" id="GAH42404.1"/>
    </source>
</evidence>
<dbReference type="PROSITE" id="PS50106">
    <property type="entry name" value="PDZ"/>
    <property type="match status" value="1"/>
</dbReference>
<dbReference type="InterPro" id="IPR001478">
    <property type="entry name" value="PDZ"/>
</dbReference>